<comment type="cofactor">
    <cofactor evidence="1">
        <name>Mg(2+)</name>
        <dbReference type="ChEBI" id="CHEBI:18420"/>
    </cofactor>
</comment>
<dbReference type="InterPro" id="IPR024195">
    <property type="entry name" value="NUDIX_hydrolase_YfcD_pred"/>
</dbReference>
<protein>
    <submittedName>
        <fullName evidence="8">Nudix hydrolase YfcD</fullName>
        <ecNumber evidence="8">3.6.-.-</ecNumber>
    </submittedName>
</protein>
<feature type="domain" description="Nudix hydrolase" evidence="7">
    <location>
        <begin position="31"/>
        <end position="160"/>
    </location>
</feature>
<dbReference type="Gene3D" id="3.90.79.10">
    <property type="entry name" value="Nucleoside Triphosphate Pyrophosphohydrolase"/>
    <property type="match status" value="1"/>
</dbReference>
<evidence type="ECO:0000256" key="5">
    <source>
        <dbReference type="ARBA" id="ARBA00022842"/>
    </source>
</evidence>
<evidence type="ECO:0000256" key="1">
    <source>
        <dbReference type="ARBA" id="ARBA00001946"/>
    </source>
</evidence>
<dbReference type="SUPFAM" id="SSF55811">
    <property type="entry name" value="Nudix"/>
    <property type="match status" value="1"/>
</dbReference>
<feature type="binding site" evidence="6">
    <location>
        <position position="85"/>
    </location>
    <ligand>
        <name>Mg(2+)</name>
        <dbReference type="ChEBI" id="CHEBI:18420"/>
    </ligand>
</feature>
<evidence type="ECO:0000256" key="2">
    <source>
        <dbReference type="ARBA" id="ARBA00005582"/>
    </source>
</evidence>
<dbReference type="PIRSF" id="PIRSF017340">
    <property type="entry name" value="Nudix_hydro"/>
    <property type="match status" value="1"/>
</dbReference>
<dbReference type="InterPro" id="IPR015797">
    <property type="entry name" value="NUDIX_hydrolase-like_dom_sf"/>
</dbReference>
<dbReference type="CDD" id="cd04697">
    <property type="entry name" value="NUDIX_Hydrolase"/>
    <property type="match status" value="1"/>
</dbReference>
<dbReference type="EC" id="3.6.-.-" evidence="8"/>
<evidence type="ECO:0000256" key="3">
    <source>
        <dbReference type="ARBA" id="ARBA00022723"/>
    </source>
</evidence>
<accession>A0A6J4QLC7</accession>
<reference evidence="8" key="1">
    <citation type="submission" date="2020-02" db="EMBL/GenBank/DDBJ databases">
        <authorList>
            <person name="Meier V. D."/>
        </authorList>
    </citation>
    <scope>NUCLEOTIDE SEQUENCE</scope>
    <source>
        <strain evidence="8">AVDCRST_MAG66</strain>
    </source>
</reference>
<dbReference type="EMBL" id="CADCUS010000542">
    <property type="protein sequence ID" value="CAA9440504.1"/>
    <property type="molecule type" value="Genomic_DNA"/>
</dbReference>
<comment type="similarity">
    <text evidence="2">Belongs to the Nudix hydrolase family.</text>
</comment>
<evidence type="ECO:0000256" key="4">
    <source>
        <dbReference type="ARBA" id="ARBA00022801"/>
    </source>
</evidence>
<dbReference type="PANTHER" id="PTHR10885:SF0">
    <property type="entry name" value="ISOPENTENYL-DIPHOSPHATE DELTA-ISOMERASE"/>
    <property type="match status" value="1"/>
</dbReference>
<dbReference type="Pfam" id="PF00293">
    <property type="entry name" value="NUDIX"/>
    <property type="match status" value="1"/>
</dbReference>
<feature type="binding site" evidence="6">
    <location>
        <position position="89"/>
    </location>
    <ligand>
        <name>Mg(2+)</name>
        <dbReference type="ChEBI" id="CHEBI:18420"/>
    </ligand>
</feature>
<dbReference type="AlphaFoldDB" id="A0A6J4QLC7"/>
<gene>
    <name evidence="8" type="ORF">AVDCRST_MAG66-3937</name>
</gene>
<dbReference type="InterPro" id="IPR020084">
    <property type="entry name" value="NUDIX_hydrolase_CS"/>
</dbReference>
<sequence>MDARDELVALYSPDGAEVGVERREVVYRDGLWHAATGVLVRSGDGERVVLHRRTADKLVFPGAYDCWAGGVVGPGERPDRAAARELEEELGVVAPLRPIERFPFDSGGLRYHVFTYETRWDGPLRPQPEEVEWAGWVTVEDLRARLADPLRWPFTPDGRLGAQRWLAVSG</sequence>
<dbReference type="InterPro" id="IPR000086">
    <property type="entry name" value="NUDIX_hydrolase_dom"/>
</dbReference>
<proteinExistence type="inferred from homology"/>
<dbReference type="GO" id="GO:0046872">
    <property type="term" value="F:metal ion binding"/>
    <property type="evidence" value="ECO:0007669"/>
    <property type="project" value="UniProtKB-KW"/>
</dbReference>
<keyword evidence="3 6" id="KW-0479">Metal-binding</keyword>
<organism evidence="8">
    <name type="scientific">uncultured Pseudonocardia sp</name>
    <dbReference type="NCBI Taxonomy" id="211455"/>
    <lineage>
        <taxon>Bacteria</taxon>
        <taxon>Bacillati</taxon>
        <taxon>Actinomycetota</taxon>
        <taxon>Actinomycetes</taxon>
        <taxon>Pseudonocardiales</taxon>
        <taxon>Pseudonocardiaceae</taxon>
        <taxon>Pseudonocardia</taxon>
        <taxon>environmental samples</taxon>
    </lineage>
</organism>
<keyword evidence="4 8" id="KW-0378">Hydrolase</keyword>
<dbReference type="PROSITE" id="PS51462">
    <property type="entry name" value="NUDIX"/>
    <property type="match status" value="1"/>
</dbReference>
<evidence type="ECO:0000313" key="8">
    <source>
        <dbReference type="EMBL" id="CAA9440504.1"/>
    </source>
</evidence>
<dbReference type="PROSITE" id="PS00893">
    <property type="entry name" value="NUDIX_BOX"/>
    <property type="match status" value="1"/>
</dbReference>
<evidence type="ECO:0000256" key="6">
    <source>
        <dbReference type="PIRSR" id="PIRSR017340-1"/>
    </source>
</evidence>
<dbReference type="PANTHER" id="PTHR10885">
    <property type="entry name" value="ISOPENTENYL-DIPHOSPHATE DELTA-ISOMERASE"/>
    <property type="match status" value="1"/>
</dbReference>
<keyword evidence="5 6" id="KW-0460">Magnesium</keyword>
<dbReference type="GO" id="GO:0016817">
    <property type="term" value="F:hydrolase activity, acting on acid anhydrides"/>
    <property type="evidence" value="ECO:0007669"/>
    <property type="project" value="InterPro"/>
</dbReference>
<name>A0A6J4QLC7_9PSEU</name>
<evidence type="ECO:0000259" key="7">
    <source>
        <dbReference type="PROSITE" id="PS51462"/>
    </source>
</evidence>